<dbReference type="FunCoup" id="A0A061A918">
    <property type="interactions" value="274"/>
</dbReference>
<protein>
    <recommendedName>
        <fullName evidence="6 15">tRNA (guanine-N(1)-)-methyltransferase</fullName>
        <ecNumber evidence="5 15">2.1.1.228</ecNumber>
    </recommendedName>
    <alternativeName>
        <fullName evidence="12 15">M1G-methyltransferase</fullName>
    </alternativeName>
    <alternativeName>
        <fullName evidence="13 15">tRNA [GM37] methyltransferase</fullName>
    </alternativeName>
</protein>
<dbReference type="EMBL" id="LK028559">
    <property type="protein sequence ID" value="CDR30380.1"/>
    <property type="molecule type" value="Genomic_DNA"/>
</dbReference>
<evidence type="ECO:0000256" key="12">
    <source>
        <dbReference type="ARBA" id="ARBA00029736"/>
    </source>
</evidence>
<dbReference type="STRING" id="35623.Aocu_03070"/>
<dbReference type="InParanoid" id="A0A061A918"/>
<comment type="subcellular location">
    <subcellularLocation>
        <location evidence="2 15 17">Cytoplasm</location>
    </subcellularLocation>
</comment>
<evidence type="ECO:0000256" key="4">
    <source>
        <dbReference type="ARBA" id="ARBA00011738"/>
    </source>
</evidence>
<dbReference type="FunFam" id="3.40.1280.10:FF:000001">
    <property type="entry name" value="tRNA (guanine-N(1)-)-methyltransferase"/>
    <property type="match status" value="1"/>
</dbReference>
<dbReference type="InterPro" id="IPR002649">
    <property type="entry name" value="tRNA_m1G_MeTrfase_TrmD"/>
</dbReference>
<evidence type="ECO:0000256" key="3">
    <source>
        <dbReference type="ARBA" id="ARBA00007630"/>
    </source>
</evidence>
<evidence type="ECO:0000256" key="1">
    <source>
        <dbReference type="ARBA" id="ARBA00002634"/>
    </source>
</evidence>
<feature type="binding site" evidence="15 16">
    <location>
        <position position="111"/>
    </location>
    <ligand>
        <name>S-adenosyl-L-methionine</name>
        <dbReference type="ChEBI" id="CHEBI:59789"/>
    </ligand>
</feature>
<dbReference type="Proteomes" id="UP000032434">
    <property type="component" value="Chromosome 1"/>
</dbReference>
<keyword evidence="8 15" id="KW-0489">Methyltransferase</keyword>
<dbReference type="PIRSF" id="PIRSF000386">
    <property type="entry name" value="tRNA_mtase"/>
    <property type="match status" value="1"/>
</dbReference>
<dbReference type="PANTHER" id="PTHR46417:SF1">
    <property type="entry name" value="TRNA (GUANINE-N(1)-)-METHYLTRANSFERASE"/>
    <property type="match status" value="1"/>
</dbReference>
<dbReference type="SUPFAM" id="SSF75217">
    <property type="entry name" value="alpha/beta knot"/>
    <property type="match status" value="1"/>
</dbReference>
<evidence type="ECO:0000256" key="9">
    <source>
        <dbReference type="ARBA" id="ARBA00022679"/>
    </source>
</evidence>
<name>A0A061A918_9MOLU</name>
<dbReference type="PATRIC" id="fig|35623.3.peg.307"/>
<evidence type="ECO:0000313" key="19">
    <source>
        <dbReference type="EMBL" id="CDR30380.1"/>
    </source>
</evidence>
<evidence type="ECO:0000256" key="2">
    <source>
        <dbReference type="ARBA" id="ARBA00004496"/>
    </source>
</evidence>
<dbReference type="NCBIfam" id="NF000648">
    <property type="entry name" value="PRK00026.1"/>
    <property type="match status" value="1"/>
</dbReference>
<gene>
    <name evidence="15 19" type="primary">trmD</name>
    <name evidence="19" type="ORF">Aocu_03070</name>
</gene>
<dbReference type="KEGG" id="aoc:Aocu_03070"/>
<evidence type="ECO:0000259" key="18">
    <source>
        <dbReference type="Pfam" id="PF01746"/>
    </source>
</evidence>
<comment type="catalytic activity">
    <reaction evidence="14 15 17">
        <text>guanosine(37) in tRNA + S-adenosyl-L-methionine = N(1)-methylguanosine(37) in tRNA + S-adenosyl-L-homocysteine + H(+)</text>
        <dbReference type="Rhea" id="RHEA:36899"/>
        <dbReference type="Rhea" id="RHEA-COMP:10145"/>
        <dbReference type="Rhea" id="RHEA-COMP:10147"/>
        <dbReference type="ChEBI" id="CHEBI:15378"/>
        <dbReference type="ChEBI" id="CHEBI:57856"/>
        <dbReference type="ChEBI" id="CHEBI:59789"/>
        <dbReference type="ChEBI" id="CHEBI:73542"/>
        <dbReference type="ChEBI" id="CHEBI:74269"/>
        <dbReference type="EC" id="2.1.1.228"/>
    </reaction>
</comment>
<evidence type="ECO:0000256" key="13">
    <source>
        <dbReference type="ARBA" id="ARBA00033392"/>
    </source>
</evidence>
<dbReference type="Gene3D" id="3.40.1280.10">
    <property type="match status" value="1"/>
</dbReference>
<comment type="similarity">
    <text evidence="3 15 17">Belongs to the RNA methyltransferase TrmD family.</text>
</comment>
<evidence type="ECO:0000256" key="17">
    <source>
        <dbReference type="RuleBase" id="RU003464"/>
    </source>
</evidence>
<dbReference type="PANTHER" id="PTHR46417">
    <property type="entry name" value="TRNA (GUANINE-N(1)-)-METHYLTRANSFERASE"/>
    <property type="match status" value="1"/>
</dbReference>
<accession>A0A061A918</accession>
<keyword evidence="20" id="KW-1185">Reference proteome</keyword>
<keyword evidence="11 15" id="KW-0819">tRNA processing</keyword>
<dbReference type="RefSeq" id="WP_045748937.1">
    <property type="nucleotide sequence ID" value="NZ_FUZK01000002.1"/>
</dbReference>
<dbReference type="EC" id="2.1.1.228" evidence="5 15"/>
<dbReference type="Gene3D" id="1.10.1270.20">
    <property type="entry name" value="tRNA(m1g37)methyltransferase, domain 2"/>
    <property type="match status" value="1"/>
</dbReference>
<dbReference type="GO" id="GO:0005829">
    <property type="term" value="C:cytosol"/>
    <property type="evidence" value="ECO:0007669"/>
    <property type="project" value="TreeGrafter"/>
</dbReference>
<evidence type="ECO:0000256" key="10">
    <source>
        <dbReference type="ARBA" id="ARBA00022691"/>
    </source>
</evidence>
<dbReference type="InterPro" id="IPR029026">
    <property type="entry name" value="tRNA_m1G_MTases_N"/>
</dbReference>
<evidence type="ECO:0000256" key="11">
    <source>
        <dbReference type="ARBA" id="ARBA00022694"/>
    </source>
</evidence>
<evidence type="ECO:0000313" key="20">
    <source>
        <dbReference type="Proteomes" id="UP000032434"/>
    </source>
</evidence>
<evidence type="ECO:0000256" key="7">
    <source>
        <dbReference type="ARBA" id="ARBA00022490"/>
    </source>
</evidence>
<dbReference type="AlphaFoldDB" id="A0A061A918"/>
<comment type="subunit">
    <text evidence="4 15 17">Homodimer.</text>
</comment>
<evidence type="ECO:0000256" key="6">
    <source>
        <dbReference type="ARBA" id="ARBA00014679"/>
    </source>
</evidence>
<evidence type="ECO:0000256" key="8">
    <source>
        <dbReference type="ARBA" id="ARBA00022603"/>
    </source>
</evidence>
<dbReference type="InterPro" id="IPR029028">
    <property type="entry name" value="Alpha/beta_knot_MTases"/>
</dbReference>
<dbReference type="HAMAP" id="MF_00605">
    <property type="entry name" value="TrmD"/>
    <property type="match status" value="1"/>
</dbReference>
<dbReference type="InterPro" id="IPR016009">
    <property type="entry name" value="tRNA_MeTrfase_TRMD/TRM10"/>
</dbReference>
<keyword evidence="7 15" id="KW-0963">Cytoplasm</keyword>
<feature type="domain" description="tRNA methyltransferase TRMD/TRM10-type" evidence="18">
    <location>
        <begin position="1"/>
        <end position="220"/>
    </location>
</feature>
<dbReference type="GO" id="GO:0002939">
    <property type="term" value="P:tRNA N1-guanine methylation"/>
    <property type="evidence" value="ECO:0007669"/>
    <property type="project" value="TreeGrafter"/>
</dbReference>
<organism evidence="19 20">
    <name type="scientific">Acholeplasma oculi</name>
    <dbReference type="NCBI Taxonomy" id="35623"/>
    <lineage>
        <taxon>Bacteria</taxon>
        <taxon>Bacillati</taxon>
        <taxon>Mycoplasmatota</taxon>
        <taxon>Mollicutes</taxon>
        <taxon>Acholeplasmatales</taxon>
        <taxon>Acholeplasmataceae</taxon>
        <taxon>Acholeplasma</taxon>
    </lineage>
</organism>
<dbReference type="InterPro" id="IPR023148">
    <property type="entry name" value="tRNA_m1G_MeTrfase_C_sf"/>
</dbReference>
<dbReference type="NCBIfam" id="TIGR00088">
    <property type="entry name" value="trmD"/>
    <property type="match status" value="1"/>
</dbReference>
<keyword evidence="9 15" id="KW-0808">Transferase</keyword>
<dbReference type="CDD" id="cd18080">
    <property type="entry name" value="TrmD-like"/>
    <property type="match status" value="1"/>
</dbReference>
<feature type="binding site" evidence="15 16">
    <location>
        <begin position="130"/>
        <end position="135"/>
    </location>
    <ligand>
        <name>S-adenosyl-L-methionine</name>
        <dbReference type="ChEBI" id="CHEBI:59789"/>
    </ligand>
</feature>
<dbReference type="OrthoDB" id="9807416at2"/>
<proteinExistence type="inferred from homology"/>
<sequence>MKIDIITIFPNFFDQFLTTSKIKHAIEDGQAEIKIYDLRDYTDLKGGKIDDTPYGGGAGMLMIYPPFHKLLKQIQTDESYTVFLSPQGTVFNQSIATKMSREIKHLILICGHYEGIDERVLSLVDEEMSIGDYVLTGGEIPAMVIADSIIRLLPGVINEASYIDDSHQQGLLKYPQYTKPSSYEGLEVPEVLRSGHHEQIRLWRLRESLRKTFTKRPDLLVKRDFSKEEKKILDNLKKEIESK</sequence>
<dbReference type="GO" id="GO:0052906">
    <property type="term" value="F:tRNA (guanine(37)-N1)-methyltransferase activity"/>
    <property type="evidence" value="ECO:0007669"/>
    <property type="project" value="UniProtKB-UniRule"/>
</dbReference>
<dbReference type="HOGENOM" id="CLU_047363_0_1_14"/>
<keyword evidence="10 15" id="KW-0949">S-adenosyl-L-methionine</keyword>
<evidence type="ECO:0000256" key="15">
    <source>
        <dbReference type="HAMAP-Rule" id="MF_00605"/>
    </source>
</evidence>
<comment type="function">
    <text evidence="1 15 17">Specifically methylates guanosine-37 in various tRNAs.</text>
</comment>
<evidence type="ECO:0000256" key="16">
    <source>
        <dbReference type="PIRSR" id="PIRSR000386-1"/>
    </source>
</evidence>
<evidence type="ECO:0000256" key="14">
    <source>
        <dbReference type="ARBA" id="ARBA00047783"/>
    </source>
</evidence>
<reference evidence="20" key="1">
    <citation type="submission" date="2014-05" db="EMBL/GenBank/DDBJ databases">
        <authorList>
            <person name="Kube M."/>
        </authorList>
    </citation>
    <scope>NUCLEOTIDE SEQUENCE [LARGE SCALE GENOMIC DNA]</scope>
</reference>
<evidence type="ECO:0000256" key="5">
    <source>
        <dbReference type="ARBA" id="ARBA00012807"/>
    </source>
</evidence>
<dbReference type="FunFam" id="1.10.1270.20:FF:000001">
    <property type="entry name" value="tRNA (guanine-N(1)-)-methyltransferase"/>
    <property type="match status" value="1"/>
</dbReference>
<dbReference type="Pfam" id="PF01746">
    <property type="entry name" value="tRNA_m1G_MT"/>
    <property type="match status" value="1"/>
</dbReference>